<keyword evidence="6" id="KW-1185">Reference proteome</keyword>
<keyword evidence="4" id="KW-0472">Membrane</keyword>
<evidence type="ECO:0000313" key="5">
    <source>
        <dbReference type="EMBL" id="NPE14853.1"/>
    </source>
</evidence>
<evidence type="ECO:0000256" key="1">
    <source>
        <dbReference type="ARBA" id="ARBA00006739"/>
    </source>
</evidence>
<evidence type="ECO:0000256" key="4">
    <source>
        <dbReference type="SAM" id="Phobius"/>
    </source>
</evidence>
<feature type="transmembrane region" description="Helical" evidence="4">
    <location>
        <begin position="332"/>
        <end position="352"/>
    </location>
</feature>
<keyword evidence="4" id="KW-1133">Transmembrane helix</keyword>
<dbReference type="EMBL" id="JABKKE010000019">
    <property type="protein sequence ID" value="NPE14853.1"/>
    <property type="molecule type" value="Genomic_DNA"/>
</dbReference>
<dbReference type="SUPFAM" id="SSF53448">
    <property type="entry name" value="Nucleotide-diphospho-sugar transferases"/>
    <property type="match status" value="1"/>
</dbReference>
<dbReference type="PANTHER" id="PTHR43630:SF1">
    <property type="entry name" value="POLY-BETA-1,6-N-ACETYL-D-GLUCOSAMINE SYNTHASE"/>
    <property type="match status" value="1"/>
</dbReference>
<dbReference type="Pfam" id="PF13641">
    <property type="entry name" value="Glyco_tranf_2_3"/>
    <property type="match status" value="1"/>
</dbReference>
<comment type="similarity">
    <text evidence="1">Belongs to the glycosyltransferase 2 family.</text>
</comment>
<reference evidence="5 6" key="1">
    <citation type="submission" date="2020-05" db="EMBL/GenBank/DDBJ databases">
        <title>Distinct polysaccharide utilization as determinants for interspecies competition between intestinal Prevotella spp.</title>
        <authorList>
            <person name="Galvez E.J.C."/>
            <person name="Iljazovic A."/>
            <person name="Strowig T."/>
        </authorList>
    </citation>
    <scope>NUCLEOTIDE SEQUENCE [LARGE SCALE GENOMIC DNA]</scope>
    <source>
        <strain evidence="5 6">PROD</strain>
    </source>
</reference>
<keyword evidence="4" id="KW-0812">Transmembrane</keyword>
<organism evidence="5 6">
    <name type="scientific">Xylanibacter rodentium</name>
    <dbReference type="NCBI Taxonomy" id="2736289"/>
    <lineage>
        <taxon>Bacteria</taxon>
        <taxon>Pseudomonadati</taxon>
        <taxon>Bacteroidota</taxon>
        <taxon>Bacteroidia</taxon>
        <taxon>Bacteroidales</taxon>
        <taxon>Prevotellaceae</taxon>
        <taxon>Xylanibacter</taxon>
    </lineage>
</organism>
<comment type="caution">
    <text evidence="5">The sequence shown here is derived from an EMBL/GenBank/DDBJ whole genome shotgun (WGS) entry which is preliminary data.</text>
</comment>
<evidence type="ECO:0000256" key="3">
    <source>
        <dbReference type="ARBA" id="ARBA00022679"/>
    </source>
</evidence>
<keyword evidence="2" id="KW-0328">Glycosyltransferase</keyword>
<feature type="transmembrane region" description="Helical" evidence="4">
    <location>
        <begin position="6"/>
        <end position="36"/>
    </location>
</feature>
<evidence type="ECO:0000256" key="2">
    <source>
        <dbReference type="ARBA" id="ARBA00022676"/>
    </source>
</evidence>
<feature type="transmembrane region" description="Helical" evidence="4">
    <location>
        <begin position="304"/>
        <end position="326"/>
    </location>
</feature>
<protein>
    <submittedName>
        <fullName evidence="5">Glycosyltransferase</fullName>
    </submittedName>
</protein>
<gene>
    <name evidence="5" type="ORF">HPS55_11055</name>
</gene>
<name>A0ABX2B036_9BACT</name>
<dbReference type="Proteomes" id="UP001193734">
    <property type="component" value="Unassembled WGS sequence"/>
</dbReference>
<dbReference type="RefSeq" id="WP_172178153.1">
    <property type="nucleotide sequence ID" value="NZ_CASGIA010000014.1"/>
</dbReference>
<dbReference type="InterPro" id="IPR029044">
    <property type="entry name" value="Nucleotide-diphossugar_trans"/>
</dbReference>
<dbReference type="Gene3D" id="3.90.550.10">
    <property type="entry name" value="Spore Coat Polysaccharide Biosynthesis Protein SpsA, Chain A"/>
    <property type="match status" value="1"/>
</dbReference>
<dbReference type="PANTHER" id="PTHR43630">
    <property type="entry name" value="POLY-BETA-1,6-N-ACETYL-D-GLUCOSAMINE SYNTHASE"/>
    <property type="match status" value="1"/>
</dbReference>
<evidence type="ECO:0000313" key="6">
    <source>
        <dbReference type="Proteomes" id="UP001193734"/>
    </source>
</evidence>
<sequence>MNLWWLIVFVIDAIVFTAVALTVLYITVFSIASLFCRRTKSSTAKHQNRFIVLIPSYKQDDTIEQTVKSILGQIYPQRLFDVTVISDHQKEITNFRLAQYPITLLTPNFKRSTKAKSLQLAINNLPQFKIYDIVIILDAGSLVEPEFLQQMNDAFESAGTKAIQAHRLSRNRDTAIANLDAIFEEINNSIFRRGHIALGISAAIAGSGIAYEYRWFKENITKVNTGWEDKEMEALLMRQQIYVDYFDDILVYDEKTRHTEEFNKQRGRWASTQFHAILSNIRYMFSAVFNKKYDMIDKIIQWMLIPRTIMMAIIVVMSIILPFIYLTLAVKWWIMFAFIMFVFALAIPDYLVDDKWERSFLKAPVIMIASLLNITRIARRKKKFENIN</sequence>
<dbReference type="GeneID" id="82158303"/>
<keyword evidence="3" id="KW-0808">Transferase</keyword>
<proteinExistence type="inferred from homology"/>
<accession>A0ABX2B036</accession>